<keyword evidence="2" id="KW-1185">Reference proteome</keyword>
<reference evidence="1" key="1">
    <citation type="journal article" date="2022" name="Front. Microbiol.">
        <title>Genome-based taxonomic rearrangement of Oceanobacter-related bacteria including the description of Thalassolituus hydrocarbonoclasticus sp. nov. and Thalassolituus pacificus sp. nov. and emended description of the genus Thalassolituus.</title>
        <authorList>
            <person name="Dong C."/>
            <person name="Wei L."/>
            <person name="Wang J."/>
            <person name="Lai Q."/>
            <person name="Huang Z."/>
            <person name="Shao Z."/>
        </authorList>
    </citation>
    <scope>NUCLEOTIDE SEQUENCE</scope>
    <source>
        <strain evidence="1">59MF3M-4</strain>
    </source>
</reference>
<dbReference type="Proteomes" id="UP001147830">
    <property type="component" value="Unassembled WGS sequence"/>
</dbReference>
<dbReference type="EMBL" id="JAOANI010000014">
    <property type="protein sequence ID" value="MCT7358775.1"/>
    <property type="molecule type" value="Genomic_DNA"/>
</dbReference>
<evidence type="ECO:0000313" key="2">
    <source>
        <dbReference type="Proteomes" id="UP001147830"/>
    </source>
</evidence>
<proteinExistence type="predicted"/>
<gene>
    <name evidence="1" type="ORF">NYR02_07060</name>
</gene>
<accession>A0A9X3AR59</accession>
<dbReference type="AlphaFoldDB" id="A0A9X3AR59"/>
<sequence>MNNHRIGLGDDNAGIQVFIANRPPLAEYQQLQTMQPLKRGDIARIASETGNHWRKIFNVYAKLIFALQQAGINGDNNQEVSGFTRWQDLRDQQLLQAGSGQALLFSPPSLSPDSTKIRLLLAKGYAQTLGLNAELIWLDNDFALHKASGLVLCPYFDYRQLSDSKIQRLVDWLKQRAER</sequence>
<evidence type="ECO:0000313" key="1">
    <source>
        <dbReference type="EMBL" id="MCT7358775.1"/>
    </source>
</evidence>
<name>A0A9X3AR59_9GAMM</name>
<dbReference type="Pfam" id="PF22098">
    <property type="entry name" value="DUF6942"/>
    <property type="match status" value="1"/>
</dbReference>
<protein>
    <submittedName>
        <fullName evidence="1">Uncharacterized protein</fullName>
    </submittedName>
</protein>
<comment type="caution">
    <text evidence="1">The sequence shown here is derived from an EMBL/GenBank/DDBJ whole genome shotgun (WGS) entry which is preliminary data.</text>
</comment>
<dbReference type="InterPro" id="IPR054222">
    <property type="entry name" value="DUF6942"/>
</dbReference>
<reference evidence="1" key="2">
    <citation type="submission" date="2022-08" db="EMBL/GenBank/DDBJ databases">
        <authorList>
            <person name="Dong C."/>
        </authorList>
    </citation>
    <scope>NUCLEOTIDE SEQUENCE</scope>
    <source>
        <strain evidence="1">59MF3M-4</strain>
    </source>
</reference>
<organism evidence="1 2">
    <name type="scientific">Thalassolituus pacificus</name>
    <dbReference type="NCBI Taxonomy" id="2975440"/>
    <lineage>
        <taxon>Bacteria</taxon>
        <taxon>Pseudomonadati</taxon>
        <taxon>Pseudomonadota</taxon>
        <taxon>Gammaproteobacteria</taxon>
        <taxon>Oceanospirillales</taxon>
        <taxon>Oceanospirillaceae</taxon>
        <taxon>Thalassolituus</taxon>
    </lineage>
</organism>
<dbReference type="RefSeq" id="WP_260975659.1">
    <property type="nucleotide sequence ID" value="NZ_JAOANI010000014.1"/>
</dbReference>